<feature type="region of interest" description="Disordered" evidence="1">
    <location>
        <begin position="596"/>
        <end position="650"/>
    </location>
</feature>
<comment type="caution">
    <text evidence="4">The sequence shown here is derived from an EMBL/GenBank/DDBJ whole genome shotgun (WGS) entry which is preliminary data.</text>
</comment>
<accession>A0A3R7NSN8</accession>
<dbReference type="OrthoDB" id="253096at2759"/>
<evidence type="ECO:0000313" key="4">
    <source>
        <dbReference type="EMBL" id="RNF22889.1"/>
    </source>
</evidence>
<evidence type="ECO:0000259" key="3">
    <source>
        <dbReference type="PROSITE" id="PS50006"/>
    </source>
</evidence>
<evidence type="ECO:0000313" key="5">
    <source>
        <dbReference type="Proteomes" id="UP000284403"/>
    </source>
</evidence>
<dbReference type="GO" id="GO:0004386">
    <property type="term" value="F:helicase activity"/>
    <property type="evidence" value="ECO:0007669"/>
    <property type="project" value="UniProtKB-KW"/>
</dbReference>
<keyword evidence="4" id="KW-0067">ATP-binding</keyword>
<sequence>MEVVLLAAHKLQLLSELGGVCAVPAQSSSRSEEWHALKPAYVRHGPLNNYRRCRLTARFFCSMDGTVLSSANETRGSNGAHSPVILLLPLGRDPVENSGVIAFKMANEGPLMSRRHCVLQLSSSCLLCVPHDSREWCAINVRDCCSLNGTFVNGRRLAAGASSPPVVFDPCDARAWREPLLTLELGAGAKLAPGAPLSERQALLRLHVFARFIGERQDVGWIQRRLRGVCFSKLAPGGAAPHLSQNEHSVCSLLAASVPVELTTEALGKEECGNCVHSEEVLTSPCEACAAAAQRILLLNAGSAEAVDANVYPSTLPRCHNPSGPQCLGSPSPTHRPESGAADNDAEESMLREACVNYAAALPRDASAHLVKSAEKKGTPRRKKCNKAASPAKRRVRDSFFDYPVDVGLTARDAAPRRTPLGEGGAGKIGDCGLPRSASTRTGLVSESLLASRDVGGSPSSPLQESLLDFSPVLVKKPFLARSSPLEPPARECRVANTSRSVSLPAAAPCKEGSRMVSPTRAPPKPVNAANGDMTAEREEVAVMSDAVRHQLEGGLTVTAQTLSWRSGSCSLPTSQDDRVVALPRRGMVTVKEEAASEGEELAGDARSITVSASPPPCAPALGAGSAESPGKKTRKRGGKRKRAADSKETVKMFIAELLDGTDGASPHERE</sequence>
<dbReference type="InterPro" id="IPR008984">
    <property type="entry name" value="SMAD_FHA_dom_sf"/>
</dbReference>
<keyword evidence="2" id="KW-0732">Signal</keyword>
<gene>
    <name evidence="4" type="ORF">Tco025E_03026</name>
</gene>
<dbReference type="AlphaFoldDB" id="A0A3R7NSN8"/>
<reference evidence="4 5" key="1">
    <citation type="journal article" date="2018" name="BMC Genomics">
        <title>Genomic comparison of Trypanosoma conorhini and Trypanosoma rangeli to Trypanosoma cruzi strains of high and low virulence.</title>
        <authorList>
            <person name="Bradwell K.R."/>
            <person name="Koparde V.N."/>
            <person name="Matveyev A.V."/>
            <person name="Serrano M.G."/>
            <person name="Alves J.M."/>
            <person name="Parikh H."/>
            <person name="Huang B."/>
            <person name="Lee V."/>
            <person name="Espinosa-Alvarez O."/>
            <person name="Ortiz P.A."/>
            <person name="Costa-Martins A.G."/>
            <person name="Teixeira M.M."/>
            <person name="Buck G.A."/>
        </authorList>
    </citation>
    <scope>NUCLEOTIDE SEQUENCE [LARGE SCALE GENOMIC DNA]</scope>
    <source>
        <strain evidence="4 5">025E</strain>
    </source>
</reference>
<evidence type="ECO:0000256" key="2">
    <source>
        <dbReference type="SAM" id="SignalP"/>
    </source>
</evidence>
<feature type="compositionally biased region" description="Basic residues" evidence="1">
    <location>
        <begin position="632"/>
        <end position="643"/>
    </location>
</feature>
<dbReference type="Proteomes" id="UP000284403">
    <property type="component" value="Unassembled WGS sequence"/>
</dbReference>
<organism evidence="4 5">
    <name type="scientific">Trypanosoma conorhini</name>
    <dbReference type="NCBI Taxonomy" id="83891"/>
    <lineage>
        <taxon>Eukaryota</taxon>
        <taxon>Discoba</taxon>
        <taxon>Euglenozoa</taxon>
        <taxon>Kinetoplastea</taxon>
        <taxon>Metakinetoplastina</taxon>
        <taxon>Trypanosomatida</taxon>
        <taxon>Trypanosomatidae</taxon>
        <taxon>Trypanosoma</taxon>
    </lineage>
</organism>
<keyword evidence="5" id="KW-1185">Reference proteome</keyword>
<dbReference type="RefSeq" id="XP_029229975.1">
    <property type="nucleotide sequence ID" value="XM_029369948.1"/>
</dbReference>
<feature type="signal peptide" evidence="2">
    <location>
        <begin position="1"/>
        <end position="22"/>
    </location>
</feature>
<feature type="region of interest" description="Disordered" evidence="1">
    <location>
        <begin position="322"/>
        <end position="347"/>
    </location>
</feature>
<dbReference type="PROSITE" id="PS50006">
    <property type="entry name" value="FHA_DOMAIN"/>
    <property type="match status" value="1"/>
</dbReference>
<keyword evidence="4" id="KW-0378">Hydrolase</keyword>
<keyword evidence="4" id="KW-0547">Nucleotide-binding</keyword>
<dbReference type="Pfam" id="PF00498">
    <property type="entry name" value="FHA"/>
    <property type="match status" value="1"/>
</dbReference>
<protein>
    <submittedName>
        <fullName evidence="4">Putative helicase ARIP4 isoform X3</fullName>
    </submittedName>
</protein>
<feature type="domain" description="FHA" evidence="3">
    <location>
        <begin position="88"/>
        <end position="157"/>
    </location>
</feature>
<proteinExistence type="predicted"/>
<name>A0A3R7NSN8_9TRYP</name>
<dbReference type="InterPro" id="IPR000253">
    <property type="entry name" value="FHA_dom"/>
</dbReference>
<feature type="chain" id="PRO_5018652009" evidence="2">
    <location>
        <begin position="23"/>
        <end position="671"/>
    </location>
</feature>
<feature type="region of interest" description="Disordered" evidence="1">
    <location>
        <begin position="506"/>
        <end position="531"/>
    </location>
</feature>
<dbReference type="Gene3D" id="2.60.200.20">
    <property type="match status" value="1"/>
</dbReference>
<dbReference type="GeneID" id="40316637"/>
<dbReference type="SUPFAM" id="SSF49879">
    <property type="entry name" value="SMAD/FHA domain"/>
    <property type="match status" value="1"/>
</dbReference>
<keyword evidence="4" id="KW-0347">Helicase</keyword>
<dbReference type="EMBL" id="MKKU01000128">
    <property type="protein sequence ID" value="RNF22889.1"/>
    <property type="molecule type" value="Genomic_DNA"/>
</dbReference>
<dbReference type="CDD" id="cd00060">
    <property type="entry name" value="FHA"/>
    <property type="match status" value="1"/>
</dbReference>
<evidence type="ECO:0000256" key="1">
    <source>
        <dbReference type="SAM" id="MobiDB-lite"/>
    </source>
</evidence>